<evidence type="ECO:0000313" key="1">
    <source>
        <dbReference type="EMBL" id="RCK37854.1"/>
    </source>
</evidence>
<organism evidence="1 2">
    <name type="scientific">Thalassospira profundimaris</name>
    <dbReference type="NCBI Taxonomy" id="502049"/>
    <lineage>
        <taxon>Bacteria</taxon>
        <taxon>Pseudomonadati</taxon>
        <taxon>Pseudomonadota</taxon>
        <taxon>Alphaproteobacteria</taxon>
        <taxon>Rhodospirillales</taxon>
        <taxon>Thalassospiraceae</taxon>
        <taxon>Thalassospira</taxon>
    </lineage>
</organism>
<dbReference type="AlphaFoldDB" id="A0A367W8T3"/>
<evidence type="ECO:0000313" key="2">
    <source>
        <dbReference type="Proteomes" id="UP000253226"/>
    </source>
</evidence>
<sequence>MGTVFTNQISASRAFVGDGARDQFAFDFAVFDPGDIRVLHDGEEIETGFHIALGQTDEGAGGVVTFEIPPAPGVSVMITRSLRLRRLSSYDAMSVPRGDAIDRDLDFVTAAIGDIDRAFAGTLRLDEGDRDQASAKLPVIAAGRTLIWNDVGDGLANGPSGAEIAKAETNATLAQSAANRAEAADTRSQNALQSFVKADAGPMLDLDFRSGNALLWEDERRRPVMDVPVNRIMDIRETGSLVRLSSGARLTLPAASVARNGVCYRVFNGDGTMVDIATASGDVIHPVNGGAESGVYPLPIRGDMVDIVCDGTHGGRWFACPVRESGPIIKLLRTAPQSIPAGGAFLIEWDQVVEDSHGLYDGAEYGVTGLAPGYYHIDIGVSFPVTYEAVMTTLYVERFNGTAWATHLQSNDITATGNGANHTLRLNGVARIGATPATGLRVRVLHSDDVTRNIGASDLLTWWHLHRIGG</sequence>
<dbReference type="Proteomes" id="UP000253226">
    <property type="component" value="Unassembled WGS sequence"/>
</dbReference>
<reference evidence="1 2" key="1">
    <citation type="submission" date="2014-07" db="EMBL/GenBank/DDBJ databases">
        <title>Draft genome sequence of Thalassospira profundimaris 35.</title>
        <authorList>
            <person name="Lai Q."/>
            <person name="Shao Z."/>
        </authorList>
    </citation>
    <scope>NUCLEOTIDE SEQUENCE [LARGE SCALE GENOMIC DNA]</scope>
    <source>
        <strain evidence="1 2">35</strain>
    </source>
</reference>
<comment type="caution">
    <text evidence="1">The sequence shown here is derived from an EMBL/GenBank/DDBJ whole genome shotgun (WGS) entry which is preliminary data.</text>
</comment>
<protein>
    <recommendedName>
        <fullName evidence="3">Tail fiber protein</fullName>
    </recommendedName>
</protein>
<evidence type="ECO:0008006" key="3">
    <source>
        <dbReference type="Google" id="ProtNLM"/>
    </source>
</evidence>
<proteinExistence type="predicted"/>
<dbReference type="EMBL" id="JPWF01000004">
    <property type="protein sequence ID" value="RCK37854.1"/>
    <property type="molecule type" value="Genomic_DNA"/>
</dbReference>
<name>A0A367W8T3_9PROT</name>
<accession>A0A367W8T3</accession>
<dbReference type="RefSeq" id="WP_114101665.1">
    <property type="nucleotide sequence ID" value="NZ_JPWF01000004.1"/>
</dbReference>
<gene>
    <name evidence="1" type="ORF">TH19_07420</name>
</gene>
<dbReference type="OrthoDB" id="7325275at2"/>